<evidence type="ECO:0000256" key="6">
    <source>
        <dbReference type="ARBA" id="ARBA00023065"/>
    </source>
</evidence>
<evidence type="ECO:0000256" key="7">
    <source>
        <dbReference type="ARBA" id="ARBA00023136"/>
    </source>
</evidence>
<evidence type="ECO:0000313" key="10">
    <source>
        <dbReference type="Proteomes" id="UP001515500"/>
    </source>
</evidence>
<evidence type="ECO:0000256" key="3">
    <source>
        <dbReference type="ARBA" id="ARBA00022448"/>
    </source>
</evidence>
<dbReference type="Pfam" id="PF11744">
    <property type="entry name" value="ALMT"/>
    <property type="match status" value="1"/>
</dbReference>
<evidence type="ECO:0000256" key="5">
    <source>
        <dbReference type="ARBA" id="ARBA00022989"/>
    </source>
</evidence>
<evidence type="ECO:0000256" key="4">
    <source>
        <dbReference type="ARBA" id="ARBA00022692"/>
    </source>
</evidence>
<name>A0AB40B4C1_DIOCR</name>
<feature type="transmembrane region" description="Helical" evidence="9">
    <location>
        <begin position="41"/>
        <end position="60"/>
    </location>
</feature>
<evidence type="ECO:0000256" key="2">
    <source>
        <dbReference type="ARBA" id="ARBA00007079"/>
    </source>
</evidence>
<evidence type="ECO:0000256" key="9">
    <source>
        <dbReference type="SAM" id="Phobius"/>
    </source>
</evidence>
<feature type="transmembrane region" description="Helical" evidence="9">
    <location>
        <begin position="72"/>
        <end position="91"/>
    </location>
</feature>
<feature type="transmembrane region" description="Helical" evidence="9">
    <location>
        <begin position="120"/>
        <end position="140"/>
    </location>
</feature>
<dbReference type="GO" id="GO:0034220">
    <property type="term" value="P:monoatomic ion transmembrane transport"/>
    <property type="evidence" value="ECO:0007669"/>
    <property type="project" value="UniProtKB-KW"/>
</dbReference>
<dbReference type="InterPro" id="IPR020966">
    <property type="entry name" value="ALMT"/>
</dbReference>
<keyword evidence="4 9" id="KW-0812">Transmembrane</keyword>
<dbReference type="GO" id="GO:0015743">
    <property type="term" value="P:malate transport"/>
    <property type="evidence" value="ECO:0007669"/>
    <property type="project" value="InterPro"/>
</dbReference>
<comment type="similarity">
    <text evidence="2">Belongs to the aromatic acid exporter (TC 2.A.85) family.</text>
</comment>
<protein>
    <submittedName>
        <fullName evidence="11">Aluminum-activated malate transporter 12-like</fullName>
    </submittedName>
</protein>
<dbReference type="PANTHER" id="PTHR31086">
    <property type="entry name" value="ALUMINUM-ACTIVATED MALATE TRANSPORTER 10"/>
    <property type="match status" value="1"/>
</dbReference>
<dbReference type="AlphaFoldDB" id="A0AB40B4C1"/>
<feature type="transmembrane region" description="Helical" evidence="9">
    <location>
        <begin position="182"/>
        <end position="200"/>
    </location>
</feature>
<keyword evidence="7 9" id="KW-0472">Membrane</keyword>
<reference evidence="11" key="1">
    <citation type="submission" date="2025-08" db="UniProtKB">
        <authorList>
            <consortium name="RefSeq"/>
        </authorList>
    </citation>
    <scope>IDENTIFICATION</scope>
</reference>
<feature type="transmembrane region" description="Helical" evidence="9">
    <location>
        <begin position="152"/>
        <end position="170"/>
    </location>
</feature>
<evidence type="ECO:0000256" key="1">
    <source>
        <dbReference type="ARBA" id="ARBA00004141"/>
    </source>
</evidence>
<keyword evidence="5 9" id="KW-1133">Transmembrane helix</keyword>
<gene>
    <name evidence="11" type="primary">LOC120258255</name>
</gene>
<keyword evidence="10" id="KW-1185">Reference proteome</keyword>
<dbReference type="Proteomes" id="UP001515500">
    <property type="component" value="Chromosome 4"/>
</dbReference>
<proteinExistence type="inferred from homology"/>
<keyword evidence="6" id="KW-0406">Ion transport</keyword>
<accession>A0AB40B4C1</accession>
<dbReference type="GeneID" id="120258255"/>
<evidence type="ECO:0000313" key="11">
    <source>
        <dbReference type="RefSeq" id="XP_039121544.1"/>
    </source>
</evidence>
<organism evidence="10 11">
    <name type="scientific">Dioscorea cayennensis subsp. rotundata</name>
    <name type="common">White Guinea yam</name>
    <name type="synonym">Dioscorea rotundata</name>
    <dbReference type="NCBI Taxonomy" id="55577"/>
    <lineage>
        <taxon>Eukaryota</taxon>
        <taxon>Viridiplantae</taxon>
        <taxon>Streptophyta</taxon>
        <taxon>Embryophyta</taxon>
        <taxon>Tracheophyta</taxon>
        <taxon>Spermatophyta</taxon>
        <taxon>Magnoliopsida</taxon>
        <taxon>Liliopsida</taxon>
        <taxon>Dioscoreales</taxon>
        <taxon>Dioscoreaceae</taxon>
        <taxon>Dioscorea</taxon>
    </lineage>
</organism>
<evidence type="ECO:0000256" key="8">
    <source>
        <dbReference type="ARBA" id="ARBA00023303"/>
    </source>
</evidence>
<keyword evidence="3" id="KW-0813">Transport</keyword>
<sequence length="547" mass="61262">MAQEEGKKKISMGVVMERMKKLPVSLWKTLYQVGRDDPRRVFHALKVGTALTLVSLLYLLEPLFEGVGQNAMWAVMTVVVVLEFTAGATLCKGLNRGLGTMMAGSLAFLIDYVAEESGKVCRAVFIGVSVFLIGSAATYVRFIPHIKKNYDYGVLVFILTFNLITVSSFRVTNVLKIARERLYNIAIGCGICLCMTLLILPNWSGRDLHKSTVDKLEVLARSIQACVHDYFEGNIDEMSSQDDIKKGYKTVLDSKATDESLALFASWEPRYSMNCYRYPWHRYVKLGTILRHFAYTAVSLHGCLESEIQTPLSIRSMFREPCINVASEATRILVHLANSIRNREQCCFDTLSDRLQEALHNLNCAIKSQPRLFISSGNHNSTSNFSGHLKNDHHSTSNFSGYLKNDHHSTTNFSGGLKNDKASSSFTSPSLRNDAFSSTLEYRSKRFIEQSKQPGDKRVLNTTLSKLAITSLEFSEALPFAAFASLLVEMVARLDLVIREVEELGRAAHFKKSSEMDEIKVDMKDGFKMSNMSLREMPSNVGLHGAE</sequence>
<dbReference type="RefSeq" id="XP_039121544.1">
    <property type="nucleotide sequence ID" value="XM_039265610.1"/>
</dbReference>
<comment type="subcellular location">
    <subcellularLocation>
        <location evidence="1">Membrane</location>
        <topology evidence="1">Multi-pass membrane protein</topology>
    </subcellularLocation>
</comment>
<dbReference type="GO" id="GO:0016020">
    <property type="term" value="C:membrane"/>
    <property type="evidence" value="ECO:0007669"/>
    <property type="project" value="UniProtKB-SubCell"/>
</dbReference>
<keyword evidence="8" id="KW-0407">Ion channel</keyword>